<proteinExistence type="predicted"/>
<reference evidence="1" key="1">
    <citation type="submission" date="2023-04" db="EMBL/GenBank/DDBJ databases">
        <title>Draft Genome sequencing of Naganishia species isolated from polar environments using Oxford Nanopore Technology.</title>
        <authorList>
            <person name="Leo P."/>
            <person name="Venkateswaran K."/>
        </authorList>
    </citation>
    <scope>NUCLEOTIDE SEQUENCE</scope>
    <source>
        <strain evidence="1">MNA-CCFEE 5262</strain>
    </source>
</reference>
<protein>
    <submittedName>
        <fullName evidence="1">Uncharacterized protein</fullName>
    </submittedName>
</protein>
<evidence type="ECO:0000313" key="2">
    <source>
        <dbReference type="Proteomes" id="UP001230649"/>
    </source>
</evidence>
<sequence>MPVVLSRAQRKFVTGVVLLLCVVVLWTLSNFITSDLLSGGFDKPFLITYLNTSAFSLYLVPFFYKQRKRRRNASIEHAYASLPREPIERPPLPSHTHTLGRANSLIRSASPSPALNLHQPPSSHTIPPPPAAAAAAVERFRSPSSTHHVHEKLSTRETASLAAVFCFAWFAANWSVNASLGLTSVGSSTILAGMSGFFTLGLGRLVGVESFTRAKVLAVLASFIGLLLVTHSDSTISTSSILADDGLLTGDRRPKNALLGDMLALLSAVCYAVYVILLKVKIEDEERIDMQLFFGFVGLFNTLFLLPFIPILHVLGVETFRLPLKKEEWIVCGINMVITLSSDYLYVLSMLKTTPLVVTIGLSLTIPFAMAGDLFRGAAATITWQSLVGATLVIAGFGLMGLEGWEEGMTNRVPIDAGVLGLSGDEGSSVFSLESERDDEEEARVQGIRRPPASIRESIATFSTPFSQHVYFVRAAESYGEVRFGGFGWCNIDTGECWGPIVGYHYDPQVTVWLTGAEVTIGIAALFSLFGTASIALETVFHSSHALSNPLWFRAFAVLSSLLSILAFVFSAVLWYDTRVRFEQSGIDAKYGPALWILLGGTIAAALSLCVGGPRFTGRHMYRAANEASYSV</sequence>
<keyword evidence="2" id="KW-1185">Reference proteome</keyword>
<dbReference type="Proteomes" id="UP001230649">
    <property type="component" value="Unassembled WGS sequence"/>
</dbReference>
<accession>A0ACC2W3J7</accession>
<name>A0ACC2W3J7_9TREE</name>
<comment type="caution">
    <text evidence="1">The sequence shown here is derived from an EMBL/GenBank/DDBJ whole genome shotgun (WGS) entry which is preliminary data.</text>
</comment>
<evidence type="ECO:0000313" key="1">
    <source>
        <dbReference type="EMBL" id="KAJ9105212.1"/>
    </source>
</evidence>
<dbReference type="EMBL" id="JASBWS010000049">
    <property type="protein sequence ID" value="KAJ9105212.1"/>
    <property type="molecule type" value="Genomic_DNA"/>
</dbReference>
<organism evidence="1 2">
    <name type="scientific">Naganishia adeliensis</name>
    <dbReference type="NCBI Taxonomy" id="92952"/>
    <lineage>
        <taxon>Eukaryota</taxon>
        <taxon>Fungi</taxon>
        <taxon>Dikarya</taxon>
        <taxon>Basidiomycota</taxon>
        <taxon>Agaricomycotina</taxon>
        <taxon>Tremellomycetes</taxon>
        <taxon>Filobasidiales</taxon>
        <taxon>Filobasidiaceae</taxon>
        <taxon>Naganishia</taxon>
    </lineage>
</organism>
<gene>
    <name evidence="1" type="ORF">QFC20_004347</name>
</gene>